<organism evidence="2 3">
    <name type="scientific">Coccomyxa subellipsoidea (strain C-169)</name>
    <name type="common">Green microalga</name>
    <dbReference type="NCBI Taxonomy" id="574566"/>
    <lineage>
        <taxon>Eukaryota</taxon>
        <taxon>Viridiplantae</taxon>
        <taxon>Chlorophyta</taxon>
        <taxon>core chlorophytes</taxon>
        <taxon>Trebouxiophyceae</taxon>
        <taxon>Trebouxiophyceae incertae sedis</taxon>
        <taxon>Coccomyxaceae</taxon>
        <taxon>Coccomyxa</taxon>
        <taxon>Coccomyxa subellipsoidea</taxon>
    </lineage>
</organism>
<keyword evidence="3" id="KW-1185">Reference proteome</keyword>
<name>I0Z828_COCSC</name>
<evidence type="ECO:0000313" key="2">
    <source>
        <dbReference type="EMBL" id="EIE26797.1"/>
    </source>
</evidence>
<feature type="compositionally biased region" description="Basic and acidic residues" evidence="1">
    <location>
        <begin position="12"/>
        <end position="25"/>
    </location>
</feature>
<dbReference type="Proteomes" id="UP000007264">
    <property type="component" value="Unassembled WGS sequence"/>
</dbReference>
<evidence type="ECO:0000313" key="3">
    <source>
        <dbReference type="Proteomes" id="UP000007264"/>
    </source>
</evidence>
<dbReference type="InterPro" id="IPR027968">
    <property type="entry name" value="JHY"/>
</dbReference>
<feature type="region of interest" description="Disordered" evidence="1">
    <location>
        <begin position="1"/>
        <end position="107"/>
    </location>
</feature>
<feature type="compositionally biased region" description="Basic and acidic residues" evidence="1">
    <location>
        <begin position="36"/>
        <end position="55"/>
    </location>
</feature>
<feature type="compositionally biased region" description="Basic and acidic residues" evidence="1">
    <location>
        <begin position="88"/>
        <end position="107"/>
    </location>
</feature>
<dbReference type="AlphaFoldDB" id="I0Z828"/>
<feature type="region of interest" description="Disordered" evidence="1">
    <location>
        <begin position="123"/>
        <end position="159"/>
    </location>
</feature>
<gene>
    <name evidence="2" type="ORF">COCSUDRAFT_39786</name>
</gene>
<dbReference type="EMBL" id="AGSI01000002">
    <property type="protein sequence ID" value="EIE26797.1"/>
    <property type="molecule type" value="Genomic_DNA"/>
</dbReference>
<accession>I0Z828</accession>
<dbReference type="KEGG" id="csl:COCSUDRAFT_39786"/>
<dbReference type="GeneID" id="17045036"/>
<comment type="caution">
    <text evidence="2">The sequence shown here is derived from an EMBL/GenBank/DDBJ whole genome shotgun (WGS) entry which is preliminary data.</text>
</comment>
<dbReference type="OrthoDB" id="10554681at2759"/>
<reference evidence="2 3" key="1">
    <citation type="journal article" date="2012" name="Genome Biol.">
        <title>The genome of the polar eukaryotic microalga coccomyxa subellipsoidea reveals traits of cold adaptation.</title>
        <authorList>
            <person name="Blanc G."/>
            <person name="Agarkova I."/>
            <person name="Grimwood J."/>
            <person name="Kuo A."/>
            <person name="Brueggeman A."/>
            <person name="Dunigan D."/>
            <person name="Gurnon J."/>
            <person name="Ladunga I."/>
            <person name="Lindquist E."/>
            <person name="Lucas S."/>
            <person name="Pangilinan J."/>
            <person name="Proschold T."/>
            <person name="Salamov A."/>
            <person name="Schmutz J."/>
            <person name="Weeks D."/>
            <person name="Yamada T."/>
            <person name="Claverie J.M."/>
            <person name="Grigoriev I."/>
            <person name="Van Etten J."/>
            <person name="Lomsadze A."/>
            <person name="Borodovsky M."/>
        </authorList>
    </citation>
    <scope>NUCLEOTIDE SEQUENCE [LARGE SCALE GENOMIC DNA]</scope>
    <source>
        <strain evidence="2 3">C-169</strain>
    </source>
</reference>
<dbReference type="Pfam" id="PF15261">
    <property type="entry name" value="JHY"/>
    <property type="match status" value="1"/>
</dbReference>
<evidence type="ECO:0000256" key="1">
    <source>
        <dbReference type="SAM" id="MobiDB-lite"/>
    </source>
</evidence>
<feature type="compositionally biased region" description="Low complexity" evidence="1">
    <location>
        <begin position="78"/>
        <end position="87"/>
    </location>
</feature>
<dbReference type="STRING" id="574566.I0Z828"/>
<sequence>MASRSLGYEPYSLKDYRDNDYDPKQRSYWMLGTLGKDPDTTEMQRKKENAERVRDLSQAIRVQNLATRSSSPPRPHRQQPQQEQKQQSTRERAHEYAREKKLHDKRYGVNVIMSPVQFLHQESFPGPIAEQAAKEPRRGLSGGQQAGPSSERLYSRAAS</sequence>
<proteinExistence type="predicted"/>
<protein>
    <submittedName>
        <fullName evidence="2">Uncharacterized protein</fullName>
    </submittedName>
</protein>
<dbReference type="RefSeq" id="XP_005651341.1">
    <property type="nucleotide sequence ID" value="XM_005651284.1"/>
</dbReference>